<dbReference type="RefSeq" id="WP_198823701.1">
    <property type="nucleotide sequence ID" value="NZ_JAEILT010000004.1"/>
</dbReference>
<comment type="caution">
    <text evidence="1">The sequence shown here is derived from an EMBL/GenBank/DDBJ whole genome shotgun (WGS) entry which is preliminary data.</text>
</comment>
<accession>A0ABS0WAP2</accession>
<gene>
    <name evidence="1" type="ORF">JEU11_03650</name>
</gene>
<dbReference type="Proteomes" id="UP000649232">
    <property type="component" value="Unassembled WGS sequence"/>
</dbReference>
<evidence type="ECO:0008006" key="3">
    <source>
        <dbReference type="Google" id="ProtNLM"/>
    </source>
</evidence>
<organism evidence="1 2">
    <name type="scientific">Paraglaciecola chathamensis</name>
    <dbReference type="NCBI Taxonomy" id="368405"/>
    <lineage>
        <taxon>Bacteria</taxon>
        <taxon>Pseudomonadati</taxon>
        <taxon>Pseudomonadota</taxon>
        <taxon>Gammaproteobacteria</taxon>
        <taxon>Alteromonadales</taxon>
        <taxon>Alteromonadaceae</taxon>
        <taxon>Paraglaciecola</taxon>
    </lineage>
</organism>
<sequence length="54" mass="6160">MAVGTSGRIVIDLDPTIKNAIYQKLKLNGLTMKEWFEQKAKSDFPELFNSTENK</sequence>
<name>A0ABS0WAP2_9ALTE</name>
<evidence type="ECO:0000313" key="2">
    <source>
        <dbReference type="Proteomes" id="UP000649232"/>
    </source>
</evidence>
<dbReference type="EMBL" id="JAEILT010000004">
    <property type="protein sequence ID" value="MBJ2135538.1"/>
    <property type="molecule type" value="Genomic_DNA"/>
</dbReference>
<protein>
    <recommendedName>
        <fullName evidence="3">Type II toxin-antitoxin system antitoxin, RelB/DinJ family</fullName>
    </recommendedName>
</protein>
<evidence type="ECO:0000313" key="1">
    <source>
        <dbReference type="EMBL" id="MBJ2135538.1"/>
    </source>
</evidence>
<reference evidence="1 2" key="1">
    <citation type="submission" date="2020-12" db="EMBL/GenBank/DDBJ databases">
        <title>Draft genome sequences of nine environmental bacterial isolates colonizing plastic.</title>
        <authorList>
            <person name="Borre I."/>
            <person name="Sonnenschein E.C."/>
        </authorList>
    </citation>
    <scope>NUCLEOTIDE SEQUENCE [LARGE SCALE GENOMIC DNA]</scope>
    <source>
        <strain evidence="1 2">IB30</strain>
    </source>
</reference>
<proteinExistence type="predicted"/>